<organism evidence="9 10">
    <name type="scientific">Talaromyces amestolkiae</name>
    <dbReference type="NCBI Taxonomy" id="1196081"/>
    <lineage>
        <taxon>Eukaryota</taxon>
        <taxon>Fungi</taxon>
        <taxon>Dikarya</taxon>
        <taxon>Ascomycota</taxon>
        <taxon>Pezizomycotina</taxon>
        <taxon>Eurotiomycetes</taxon>
        <taxon>Eurotiomycetidae</taxon>
        <taxon>Eurotiales</taxon>
        <taxon>Trichocomaceae</taxon>
        <taxon>Talaromyces</taxon>
        <taxon>Talaromyces sect. Talaromyces</taxon>
    </lineage>
</organism>
<evidence type="ECO:0000256" key="4">
    <source>
        <dbReference type="ARBA" id="ARBA00041569"/>
    </source>
</evidence>
<dbReference type="Pfam" id="PF00179">
    <property type="entry name" value="UQ_con"/>
    <property type="match status" value="1"/>
</dbReference>
<evidence type="ECO:0000256" key="7">
    <source>
        <dbReference type="PROSITE-ProRule" id="PRU10133"/>
    </source>
</evidence>
<keyword evidence="2" id="KW-0833">Ubl conjugation pathway</keyword>
<evidence type="ECO:0000256" key="3">
    <source>
        <dbReference type="ARBA" id="ARBA00039884"/>
    </source>
</evidence>
<dbReference type="InterPro" id="IPR029498">
    <property type="entry name" value="HeLo_dom"/>
</dbReference>
<dbReference type="PROSITE" id="PS00183">
    <property type="entry name" value="UBC_1"/>
    <property type="match status" value="1"/>
</dbReference>
<keyword evidence="1" id="KW-0808">Transferase</keyword>
<dbReference type="SMART" id="SM00212">
    <property type="entry name" value="UBCc"/>
    <property type="match status" value="1"/>
</dbReference>
<evidence type="ECO:0000259" key="8">
    <source>
        <dbReference type="PROSITE" id="PS50127"/>
    </source>
</evidence>
<dbReference type="STRING" id="1196081.A0A364L1X3"/>
<name>A0A364L1X3_TALAM</name>
<dbReference type="AlphaFoldDB" id="A0A364L1X3"/>
<dbReference type="Pfam" id="PF14479">
    <property type="entry name" value="HeLo"/>
    <property type="match status" value="1"/>
</dbReference>
<comment type="caution">
    <text evidence="9">The sequence shown here is derived from an EMBL/GenBank/DDBJ whole genome shotgun (WGS) entry which is preliminary data.</text>
</comment>
<dbReference type="Gene3D" id="3.10.110.10">
    <property type="entry name" value="Ubiquitin Conjugating Enzyme"/>
    <property type="match status" value="1"/>
</dbReference>
<evidence type="ECO:0000256" key="2">
    <source>
        <dbReference type="ARBA" id="ARBA00022786"/>
    </source>
</evidence>
<dbReference type="PROSITE" id="PS50127">
    <property type="entry name" value="UBC_2"/>
    <property type="match status" value="1"/>
</dbReference>
<evidence type="ECO:0000313" key="9">
    <source>
        <dbReference type="EMBL" id="RAO69813.1"/>
    </source>
</evidence>
<evidence type="ECO:0000256" key="1">
    <source>
        <dbReference type="ARBA" id="ARBA00022679"/>
    </source>
</evidence>
<dbReference type="RefSeq" id="XP_040734329.1">
    <property type="nucleotide sequence ID" value="XM_040878343.1"/>
</dbReference>
<dbReference type="InterPro" id="IPR038305">
    <property type="entry name" value="HeLo_sf"/>
</dbReference>
<dbReference type="InterPro" id="IPR016135">
    <property type="entry name" value="UBQ-conjugating_enzyme/RWD"/>
</dbReference>
<dbReference type="EMBL" id="MIKG01000010">
    <property type="protein sequence ID" value="RAO69813.1"/>
    <property type="molecule type" value="Genomic_DNA"/>
</dbReference>
<dbReference type="InterPro" id="IPR023313">
    <property type="entry name" value="UBQ-conjugating_AS"/>
</dbReference>
<proteinExistence type="predicted"/>
<sequence>MSNEHYQLYDEIRLFMLLIRFKAWGEACGLDDPQSRVQELDDPNLRVTVEIAMMRIIELLTNTEKLQGSRSQDSPVMLPSTNSAIQQRIRGFFKGSTRRTDTHTTYSSINTDTREGLGEIIGELSNSVNDVESVTNTSPAIADRQQRNIEQEIESISDISILERLETARSVLSDTVSDAASIRLKRLLGHSDINPSILSHDPSFRTAHTQLPFNQTNSQELECEFQDLAIKTSAENLNSLSLANDTQHTNRNAGELATPVSPQWRANSKTAQYGSKLESIKDVNEALCMKQFSMPANIRALEADIDNSTDWRRRRLLKDLHRTIHDGTEGFSVSPINDSIYHLRACIEGPPDTPYEDGIFWIDMQIPEKYPFAPPKMRFVTRVYHPNIDSRGAICVDFLEPSEWHPVYKLEQVLLSIISLLAHPTTQDVEEPLVPEIAETYLQDYDLYCQNARKYTHLYAMNPEIPEILS</sequence>
<dbReference type="GeneID" id="63795041"/>
<dbReference type="InterPro" id="IPR000608">
    <property type="entry name" value="UBC"/>
</dbReference>
<dbReference type="Proteomes" id="UP000249363">
    <property type="component" value="Unassembled WGS sequence"/>
</dbReference>
<dbReference type="GO" id="GO:0016740">
    <property type="term" value="F:transferase activity"/>
    <property type="evidence" value="ECO:0007669"/>
    <property type="project" value="UniProtKB-KW"/>
</dbReference>
<dbReference type="CDD" id="cd23826">
    <property type="entry name" value="UEV_Morgue-like"/>
    <property type="match status" value="1"/>
</dbReference>
<accession>A0A364L1X3</accession>
<dbReference type="InterPro" id="IPR050113">
    <property type="entry name" value="Ub_conjugating_enzyme"/>
</dbReference>
<reference evidence="9 10" key="1">
    <citation type="journal article" date="2017" name="Biotechnol. Biofuels">
        <title>Differential beta-glucosidase expression as a function of carbon source availability in Talaromyces amestolkiae: a genomic and proteomic approach.</title>
        <authorList>
            <person name="de Eugenio L.I."/>
            <person name="Mendez-Liter J.A."/>
            <person name="Nieto-Dominguez M."/>
            <person name="Alonso L."/>
            <person name="Gil-Munoz J."/>
            <person name="Barriuso J."/>
            <person name="Prieto A."/>
            <person name="Martinez M.J."/>
        </authorList>
    </citation>
    <scope>NUCLEOTIDE SEQUENCE [LARGE SCALE GENOMIC DNA]</scope>
    <source>
        <strain evidence="9 10">CIB</strain>
    </source>
</reference>
<dbReference type="PANTHER" id="PTHR24067">
    <property type="entry name" value="UBIQUITIN-CONJUGATING ENZYME E2"/>
    <property type="match status" value="1"/>
</dbReference>
<feature type="active site" description="Glycyl thioester intermediate" evidence="7">
    <location>
        <position position="395"/>
    </location>
</feature>
<gene>
    <name evidence="9" type="ORF">BHQ10_005825</name>
</gene>
<feature type="domain" description="UBC core" evidence="8">
    <location>
        <begin position="311"/>
        <end position="461"/>
    </location>
</feature>
<evidence type="ECO:0000313" key="10">
    <source>
        <dbReference type="Proteomes" id="UP000249363"/>
    </source>
</evidence>
<dbReference type="Gene3D" id="1.20.120.1020">
    <property type="entry name" value="Prion-inhibition and propagation, HeLo domain"/>
    <property type="match status" value="1"/>
</dbReference>
<evidence type="ECO:0000256" key="5">
    <source>
        <dbReference type="ARBA" id="ARBA00042179"/>
    </source>
</evidence>
<keyword evidence="10" id="KW-1185">Reference proteome</keyword>
<dbReference type="SUPFAM" id="SSF54495">
    <property type="entry name" value="UBC-like"/>
    <property type="match status" value="1"/>
</dbReference>
<protein>
    <recommendedName>
        <fullName evidence="3">Ubiquitin-conjugating enzyme E2 2</fullName>
    </recommendedName>
    <alternativeName>
        <fullName evidence="5">E2 ubiquitin-conjugating enzyme 2</fullName>
    </alternativeName>
    <alternativeName>
        <fullName evidence="6">Ubiquitin carrier protein UBC2</fullName>
    </alternativeName>
    <alternativeName>
        <fullName evidence="4">Ubiquitin-protein ligase UBC2</fullName>
    </alternativeName>
</protein>
<evidence type="ECO:0000256" key="6">
    <source>
        <dbReference type="ARBA" id="ARBA00042190"/>
    </source>
</evidence>